<protein>
    <recommendedName>
        <fullName evidence="1">Aminoglycoside phosphotransferase domain-containing protein</fullName>
    </recommendedName>
</protein>
<accession>A0A9P4G7H2</accession>
<evidence type="ECO:0000259" key="1">
    <source>
        <dbReference type="Pfam" id="PF01636"/>
    </source>
</evidence>
<dbReference type="InterPro" id="IPR011009">
    <property type="entry name" value="Kinase-like_dom_sf"/>
</dbReference>
<comment type="caution">
    <text evidence="2">The sequence shown here is derived from an EMBL/GenBank/DDBJ whole genome shotgun (WGS) entry which is preliminary data.</text>
</comment>
<dbReference type="GO" id="GO:0005739">
    <property type="term" value="C:mitochondrion"/>
    <property type="evidence" value="ECO:0007669"/>
    <property type="project" value="TreeGrafter"/>
</dbReference>
<keyword evidence="3" id="KW-1185">Reference proteome</keyword>
<dbReference type="InterPro" id="IPR051035">
    <property type="entry name" value="Mito_inheritance_9"/>
</dbReference>
<gene>
    <name evidence="2" type="ORF">K460DRAFT_410935</name>
</gene>
<name>A0A9P4G7H2_9PLEO</name>
<dbReference type="SUPFAM" id="SSF56112">
    <property type="entry name" value="Protein kinase-like (PK-like)"/>
    <property type="match status" value="1"/>
</dbReference>
<reference evidence="2" key="1">
    <citation type="submission" date="2020-01" db="EMBL/GenBank/DDBJ databases">
        <authorList>
            <consortium name="DOE Joint Genome Institute"/>
            <person name="Haridas S."/>
            <person name="Albert R."/>
            <person name="Binder M."/>
            <person name="Bloem J."/>
            <person name="Labutti K."/>
            <person name="Salamov A."/>
            <person name="Andreopoulos B."/>
            <person name="Baker S.E."/>
            <person name="Barry K."/>
            <person name="Bills G."/>
            <person name="Bluhm B.H."/>
            <person name="Cannon C."/>
            <person name="Castanera R."/>
            <person name="Culley D.E."/>
            <person name="Daum C."/>
            <person name="Ezra D."/>
            <person name="Gonzalez J.B."/>
            <person name="Henrissat B."/>
            <person name="Kuo A."/>
            <person name="Liang C."/>
            <person name="Lipzen A."/>
            <person name="Lutzoni F."/>
            <person name="Magnuson J."/>
            <person name="Mondo S."/>
            <person name="Nolan M."/>
            <person name="Ohm R."/>
            <person name="Pangilinan J."/>
            <person name="Park H.-J."/>
            <person name="Ramirez L."/>
            <person name="Alfaro M."/>
            <person name="Sun H."/>
            <person name="Tritt A."/>
            <person name="Yoshinaga Y."/>
            <person name="Zwiers L.-H."/>
            <person name="Turgeon B.G."/>
            <person name="Goodwin S.B."/>
            <person name="Spatafora J.W."/>
            <person name="Crous P.W."/>
            <person name="Grigoriev I.V."/>
        </authorList>
    </citation>
    <scope>NUCLEOTIDE SEQUENCE</scope>
    <source>
        <strain evidence="2">CBS 394.84</strain>
    </source>
</reference>
<dbReference type="EMBL" id="ML976620">
    <property type="protein sequence ID" value="KAF1840342.1"/>
    <property type="molecule type" value="Genomic_DNA"/>
</dbReference>
<dbReference type="PANTHER" id="PTHR36091">
    <property type="entry name" value="ALTERED INHERITANCE OF MITOCHONDRIA PROTEIN 9, MITOCHONDRIAL"/>
    <property type="match status" value="1"/>
</dbReference>
<feature type="domain" description="Aminoglycoside phosphotransferase" evidence="1">
    <location>
        <begin position="152"/>
        <end position="209"/>
    </location>
</feature>
<evidence type="ECO:0000313" key="2">
    <source>
        <dbReference type="EMBL" id="KAF1840342.1"/>
    </source>
</evidence>
<organism evidence="2 3">
    <name type="scientific">Cucurbitaria berberidis CBS 394.84</name>
    <dbReference type="NCBI Taxonomy" id="1168544"/>
    <lineage>
        <taxon>Eukaryota</taxon>
        <taxon>Fungi</taxon>
        <taxon>Dikarya</taxon>
        <taxon>Ascomycota</taxon>
        <taxon>Pezizomycotina</taxon>
        <taxon>Dothideomycetes</taxon>
        <taxon>Pleosporomycetidae</taxon>
        <taxon>Pleosporales</taxon>
        <taxon>Pleosporineae</taxon>
        <taxon>Cucurbitariaceae</taxon>
        <taxon>Cucurbitaria</taxon>
    </lineage>
</organism>
<dbReference type="Pfam" id="PF01636">
    <property type="entry name" value="APH"/>
    <property type="match status" value="1"/>
</dbReference>
<sequence>MPIPRIYAYSSDPLNPVGAEYIIEERQKENHWGLVEIETKLTSISFWKHGCIYYRKDLEERKVKSYDLDAKSLSSGDFLKGNPLEEFAFGPLTEARLWGGEKAAMKLDRGPWSTPLSYLAAIGINEILWTESYAKPRINPYRSLERLETPVEYISLLERYLKLVPLLSPGPVPTSLSHPDLHLDNVFVNPDTKQITCIIDWQSVSVSEPFFQEKVPRLLLPVQSNVPDKPVKATREGSRATDSANRTALLLSHYQELTRVDNKQRCASMALQNRSYLTKPSSILCGAWDRNDVISFRHALIHIAAQCKDIAPADVSCPIQFTEEELQLHHDEMELVEGLGEVLHQLQDDNLIPLGGMVLREYYEQALHINNSVKEMFLDMADSESQRNLYSRIWPYQD</sequence>
<dbReference type="PANTHER" id="PTHR36091:SF2">
    <property type="entry name" value="AMINOGLYCOSIDE PHOSPHOTRANSFERASE DOMAIN-CONTAINING PROTEIN"/>
    <property type="match status" value="1"/>
</dbReference>
<dbReference type="Gene3D" id="3.90.1200.10">
    <property type="match status" value="1"/>
</dbReference>
<evidence type="ECO:0000313" key="3">
    <source>
        <dbReference type="Proteomes" id="UP000800039"/>
    </source>
</evidence>
<proteinExistence type="predicted"/>
<dbReference type="AlphaFoldDB" id="A0A9P4G7H2"/>
<dbReference type="OrthoDB" id="2831558at2759"/>
<dbReference type="InterPro" id="IPR002575">
    <property type="entry name" value="Aminoglycoside_PTrfase"/>
</dbReference>
<dbReference type="Proteomes" id="UP000800039">
    <property type="component" value="Unassembled WGS sequence"/>
</dbReference>
<dbReference type="RefSeq" id="XP_040782905.1">
    <property type="nucleotide sequence ID" value="XM_040937433.1"/>
</dbReference>
<dbReference type="GeneID" id="63854683"/>